<proteinExistence type="predicted"/>
<feature type="transmembrane region" description="Helical" evidence="1">
    <location>
        <begin position="58"/>
        <end position="78"/>
    </location>
</feature>
<protein>
    <submittedName>
        <fullName evidence="2">Uncharacterized protein</fullName>
    </submittedName>
</protein>
<dbReference type="RefSeq" id="WP_080892062.1">
    <property type="nucleotide sequence ID" value="NZ_JYHK01000112.1"/>
</dbReference>
<feature type="transmembrane region" description="Helical" evidence="1">
    <location>
        <begin position="12"/>
        <end position="32"/>
    </location>
</feature>
<organism evidence="2 3">
    <name type="scientific">Pseudomonas syringae pv. viburni</name>
    <dbReference type="NCBI Taxonomy" id="251703"/>
    <lineage>
        <taxon>Bacteria</taxon>
        <taxon>Pseudomonadati</taxon>
        <taxon>Pseudomonadota</taxon>
        <taxon>Gammaproteobacteria</taxon>
        <taxon>Pseudomonadales</taxon>
        <taxon>Pseudomonadaceae</taxon>
        <taxon>Pseudomonas</taxon>
    </lineage>
</organism>
<gene>
    <name evidence="2" type="ORF">ALO40_200049</name>
</gene>
<keyword evidence="1" id="KW-0812">Transmembrane</keyword>
<evidence type="ECO:0000313" key="2">
    <source>
        <dbReference type="EMBL" id="KPZ11088.1"/>
    </source>
</evidence>
<evidence type="ECO:0000313" key="3">
    <source>
        <dbReference type="Proteomes" id="UP000050317"/>
    </source>
</evidence>
<accession>A0A0Q0JA42</accession>
<keyword evidence="1" id="KW-0472">Membrane</keyword>
<dbReference type="AlphaFoldDB" id="A0A0Q0JA42"/>
<evidence type="ECO:0000256" key="1">
    <source>
        <dbReference type="SAM" id="Phobius"/>
    </source>
</evidence>
<name>A0A0Q0JA42_9PSED</name>
<dbReference type="EMBL" id="LJRR01000375">
    <property type="protein sequence ID" value="KPZ11088.1"/>
    <property type="molecule type" value="Genomic_DNA"/>
</dbReference>
<dbReference type="Proteomes" id="UP000050317">
    <property type="component" value="Unassembled WGS sequence"/>
</dbReference>
<sequence>MRRAKLISSALIGLGCFILSFFMVLFPLGALVDYLSRISNDVLNKTGLGFADGDADPSFLWVVLVLMLVVSGILYCIINKIRVRDWPADRRRRRGE</sequence>
<keyword evidence="1" id="KW-1133">Transmembrane helix</keyword>
<reference evidence="2 3" key="1">
    <citation type="submission" date="2015-09" db="EMBL/GenBank/DDBJ databases">
        <title>Genome announcement of multiple Pseudomonas syringae strains.</title>
        <authorList>
            <person name="Thakur S."/>
            <person name="Wang P.W."/>
            <person name="Gong Y."/>
            <person name="Weir B.S."/>
            <person name="Guttman D.S."/>
        </authorList>
    </citation>
    <scope>NUCLEOTIDE SEQUENCE [LARGE SCALE GENOMIC DNA]</scope>
    <source>
        <strain evidence="2 3">ICMP3963</strain>
    </source>
</reference>
<dbReference type="PROSITE" id="PS51257">
    <property type="entry name" value="PROKAR_LIPOPROTEIN"/>
    <property type="match status" value="1"/>
</dbReference>
<dbReference type="PATRIC" id="fig|251703.9.peg.2507"/>
<comment type="caution">
    <text evidence="2">The sequence shown here is derived from an EMBL/GenBank/DDBJ whole genome shotgun (WGS) entry which is preliminary data.</text>
</comment>